<dbReference type="Pfam" id="PF18345">
    <property type="entry name" value="zf_CCCH_4"/>
    <property type="match status" value="1"/>
</dbReference>
<keyword evidence="4 11" id="KW-0479">Metal-binding</keyword>
<dbReference type="PANTHER" id="PTHR23102:SF24">
    <property type="entry name" value="CLEAVAGE AND POLYADENYLATION SPECIFICITY FACTOR SUBUNIT 4"/>
    <property type="match status" value="1"/>
</dbReference>
<comment type="similarity">
    <text evidence="2 12">Belongs to the CPSF4/YTH1 family.</text>
</comment>
<dbReference type="SUPFAM" id="SSF90229">
    <property type="entry name" value="CCCH zinc finger"/>
    <property type="match status" value="1"/>
</dbReference>
<dbReference type="SMART" id="SM00356">
    <property type="entry name" value="ZnF_C3H1"/>
    <property type="match status" value="3"/>
</dbReference>
<keyword evidence="5 12" id="KW-0677">Repeat</keyword>
<keyword evidence="9 12" id="KW-0539">Nucleus</keyword>
<sequence length="164" mass="18285">MAASLAPRQASTTPSYPSPIHDTYDFSFLPHLLTTHRFGIPPSRPNCPAYRAGHCPLGSSCPDKHPLTHSTNNLVCKHWLKGLCKKGDACDFLHEWNLRARSDCRQWVGTSGYCAQGEDCNYLHPDLDGVEERRRPVCAWRRGCVRSTWRDFVPMGDSVGGGGM</sequence>
<feature type="domain" description="C3H1-type" evidence="13">
    <location>
        <begin position="70"/>
        <end position="97"/>
    </location>
</feature>
<keyword evidence="7 11" id="KW-0862">Zinc</keyword>
<comment type="caution">
    <text evidence="14">The sequence shown here is derived from an EMBL/GenBank/DDBJ whole genome shotgun (WGS) entry which is preliminary data.</text>
</comment>
<evidence type="ECO:0000256" key="1">
    <source>
        <dbReference type="ARBA" id="ARBA00004123"/>
    </source>
</evidence>
<dbReference type="GO" id="GO:0008270">
    <property type="term" value="F:zinc ion binding"/>
    <property type="evidence" value="ECO:0007669"/>
    <property type="project" value="UniProtKB-KW"/>
</dbReference>
<evidence type="ECO:0000256" key="3">
    <source>
        <dbReference type="ARBA" id="ARBA00022664"/>
    </source>
</evidence>
<organism evidence="14 15">
    <name type="scientific">Ramalina farinacea</name>
    <dbReference type="NCBI Taxonomy" id="258253"/>
    <lineage>
        <taxon>Eukaryota</taxon>
        <taxon>Fungi</taxon>
        <taxon>Dikarya</taxon>
        <taxon>Ascomycota</taxon>
        <taxon>Pezizomycotina</taxon>
        <taxon>Lecanoromycetes</taxon>
        <taxon>OSLEUM clade</taxon>
        <taxon>Lecanoromycetidae</taxon>
        <taxon>Lecanorales</taxon>
        <taxon>Lecanorineae</taxon>
        <taxon>Ramalinaceae</taxon>
        <taxon>Ramalina</taxon>
    </lineage>
</organism>
<evidence type="ECO:0000256" key="11">
    <source>
        <dbReference type="PROSITE-ProRule" id="PRU00723"/>
    </source>
</evidence>
<evidence type="ECO:0000256" key="12">
    <source>
        <dbReference type="RuleBase" id="RU369008"/>
    </source>
</evidence>
<evidence type="ECO:0000256" key="2">
    <source>
        <dbReference type="ARBA" id="ARBA00008907"/>
    </source>
</evidence>
<keyword evidence="3 12" id="KW-0507">mRNA processing</keyword>
<evidence type="ECO:0000256" key="7">
    <source>
        <dbReference type="ARBA" id="ARBA00022833"/>
    </source>
</evidence>
<comment type="subcellular location">
    <subcellularLocation>
        <location evidence="1 12">Nucleus</location>
    </subcellularLocation>
</comment>
<evidence type="ECO:0000256" key="5">
    <source>
        <dbReference type="ARBA" id="ARBA00022737"/>
    </source>
</evidence>
<accession>A0AA43QP95</accession>
<dbReference type="GO" id="GO:0003723">
    <property type="term" value="F:RNA binding"/>
    <property type="evidence" value="ECO:0007669"/>
    <property type="project" value="UniProtKB-UniRule"/>
</dbReference>
<dbReference type="Gene3D" id="4.10.1000.10">
    <property type="entry name" value="Zinc finger, CCCH-type"/>
    <property type="match status" value="1"/>
</dbReference>
<dbReference type="PANTHER" id="PTHR23102">
    <property type="entry name" value="CLEAVAGE AND POLYADENYLATION SPECIFICITY FACTOR SUBUNIT 4-RELATED"/>
    <property type="match status" value="1"/>
</dbReference>
<evidence type="ECO:0000256" key="8">
    <source>
        <dbReference type="ARBA" id="ARBA00022884"/>
    </source>
</evidence>
<keyword evidence="6 11" id="KW-0863">Zinc-finger</keyword>
<evidence type="ECO:0000256" key="9">
    <source>
        <dbReference type="ARBA" id="ARBA00023242"/>
    </source>
</evidence>
<name>A0AA43QP95_9LECA</name>
<dbReference type="AlphaFoldDB" id="A0AA43QP95"/>
<reference evidence="14" key="1">
    <citation type="journal article" date="2023" name="Genome Biol. Evol.">
        <title>First Whole Genome Sequence and Flow Cytometry Genome Size Data for the Lichen-Forming Fungus Ramalina farinacea (Ascomycota).</title>
        <authorList>
            <person name="Llewellyn T."/>
            <person name="Mian S."/>
            <person name="Hill R."/>
            <person name="Leitch I.J."/>
            <person name="Gaya E."/>
        </authorList>
    </citation>
    <scope>NUCLEOTIDE SEQUENCE</scope>
    <source>
        <strain evidence="14">LIQ254RAFAR</strain>
    </source>
</reference>
<evidence type="ECO:0000313" key="14">
    <source>
        <dbReference type="EMBL" id="MDI1488363.1"/>
    </source>
</evidence>
<protein>
    <recommendedName>
        <fullName evidence="12">mRNA 3'-end-processing protein</fullName>
    </recommendedName>
</protein>
<comment type="function">
    <text evidence="10 12">Component of the cleavage factor I (CF I) involved in pre-mRNA 3'-end processing.</text>
</comment>
<dbReference type="PROSITE" id="PS50103">
    <property type="entry name" value="ZF_C3H1"/>
    <property type="match status" value="3"/>
</dbReference>
<evidence type="ECO:0000313" key="15">
    <source>
        <dbReference type="Proteomes" id="UP001161017"/>
    </source>
</evidence>
<feature type="zinc finger region" description="C3H1-type" evidence="11">
    <location>
        <begin position="41"/>
        <end position="68"/>
    </location>
</feature>
<keyword evidence="8 12" id="KW-0694">RNA-binding</keyword>
<evidence type="ECO:0000256" key="6">
    <source>
        <dbReference type="ARBA" id="ARBA00022771"/>
    </source>
</evidence>
<keyword evidence="15" id="KW-1185">Reference proteome</keyword>
<evidence type="ECO:0000256" key="4">
    <source>
        <dbReference type="ARBA" id="ARBA00022723"/>
    </source>
</evidence>
<dbReference type="GO" id="GO:0005634">
    <property type="term" value="C:nucleus"/>
    <property type="evidence" value="ECO:0007669"/>
    <property type="project" value="UniProtKB-SubCell"/>
</dbReference>
<dbReference type="Pfam" id="PF14608">
    <property type="entry name" value="zf-CCCH_2"/>
    <property type="match status" value="1"/>
</dbReference>
<feature type="domain" description="C3H1-type" evidence="13">
    <location>
        <begin position="98"/>
        <end position="127"/>
    </location>
</feature>
<feature type="domain" description="C3H1-type" evidence="13">
    <location>
        <begin position="41"/>
        <end position="68"/>
    </location>
</feature>
<dbReference type="Proteomes" id="UP001161017">
    <property type="component" value="Unassembled WGS sequence"/>
</dbReference>
<dbReference type="Gene3D" id="3.30.1370.210">
    <property type="match status" value="1"/>
</dbReference>
<dbReference type="InterPro" id="IPR045348">
    <property type="entry name" value="CPSF4/Yth1"/>
</dbReference>
<evidence type="ECO:0000256" key="10">
    <source>
        <dbReference type="ARBA" id="ARBA00024826"/>
    </source>
</evidence>
<feature type="zinc finger region" description="C3H1-type" evidence="11">
    <location>
        <begin position="70"/>
        <end position="97"/>
    </location>
</feature>
<gene>
    <name evidence="14" type="primary">YTH1</name>
    <name evidence="14" type="ORF">OHK93_007638</name>
</gene>
<dbReference type="EMBL" id="JAPUFD010000007">
    <property type="protein sequence ID" value="MDI1488363.1"/>
    <property type="molecule type" value="Genomic_DNA"/>
</dbReference>
<dbReference type="InterPro" id="IPR036855">
    <property type="entry name" value="Znf_CCCH_sf"/>
</dbReference>
<evidence type="ECO:0000259" key="13">
    <source>
        <dbReference type="PROSITE" id="PS50103"/>
    </source>
</evidence>
<proteinExistence type="inferred from homology"/>
<dbReference type="InterPro" id="IPR000571">
    <property type="entry name" value="Znf_CCCH"/>
</dbReference>
<dbReference type="GO" id="GO:0031124">
    <property type="term" value="P:mRNA 3'-end processing"/>
    <property type="evidence" value="ECO:0007669"/>
    <property type="project" value="UniProtKB-UniRule"/>
</dbReference>
<feature type="zinc finger region" description="C3H1-type" evidence="11">
    <location>
        <begin position="98"/>
        <end position="127"/>
    </location>
</feature>